<comment type="catalytic activity">
    <reaction evidence="7">
        <text>8-oxo-dATP + H2O = 8-oxo-dAMP + diphosphate + H(+)</text>
        <dbReference type="Rhea" id="RHEA:65396"/>
        <dbReference type="ChEBI" id="CHEBI:15377"/>
        <dbReference type="ChEBI" id="CHEBI:15378"/>
        <dbReference type="ChEBI" id="CHEBI:33019"/>
        <dbReference type="ChEBI" id="CHEBI:71361"/>
        <dbReference type="ChEBI" id="CHEBI:172871"/>
    </reaction>
    <physiologicalReaction direction="left-to-right" evidence="7">
        <dbReference type="Rhea" id="RHEA:65397"/>
    </physiologicalReaction>
</comment>
<comment type="subunit">
    <text evidence="3">Monomer.</text>
</comment>
<evidence type="ECO:0000256" key="11">
    <source>
        <dbReference type="ARBA" id="ARBA00026103"/>
    </source>
</evidence>
<evidence type="ECO:0000256" key="1">
    <source>
        <dbReference type="ARBA" id="ARBA00001946"/>
    </source>
</evidence>
<dbReference type="InterPro" id="IPR020084">
    <property type="entry name" value="NUDIX_hydrolase_CS"/>
</dbReference>
<evidence type="ECO:0000256" key="8">
    <source>
        <dbReference type="ARBA" id="ARBA00024459"/>
    </source>
</evidence>
<comment type="caution">
    <text evidence="23">The sequence shown here is derived from an EMBL/GenBank/DDBJ whole genome shotgun (WGS) entry which is preliminary data.</text>
</comment>
<evidence type="ECO:0000256" key="7">
    <source>
        <dbReference type="ARBA" id="ARBA00024448"/>
    </source>
</evidence>
<comment type="function">
    <text evidence="21">Oxidized purine nucleoside triphosphate hydrolase which is a prominent sanitizer of the oxidized nucleotide pool. Catalyzes the hydrolysis of 2-oxo-dATP (2-hydroxy-dATP) into 2-oxo-dAMP. Also has a significant hydrolase activity toward 2-oxo-ATP, 8-oxo-dGTP and 8-oxo-dATP. Through the hydrolysis of oxidized purine nucleoside triphosphates, prevents their incorporation into DNA and the subsequent transversions A:T to C:G and G:C to T:A. Also catalyzes the hydrolysis of methylated purine nucleoside triphosphate preventing their integration into DNA. Through this antimutagenic activity protects cells from oxidative stress.</text>
</comment>
<evidence type="ECO:0000256" key="5">
    <source>
        <dbReference type="ARBA" id="ARBA00022801"/>
    </source>
</evidence>
<dbReference type="GO" id="GO:0042262">
    <property type="term" value="P:DNA protection"/>
    <property type="evidence" value="ECO:0007669"/>
    <property type="project" value="InterPro"/>
</dbReference>
<evidence type="ECO:0000256" key="2">
    <source>
        <dbReference type="ARBA" id="ARBA00005582"/>
    </source>
</evidence>
<comment type="catalytic activity">
    <reaction evidence="19">
        <text>O(6)-methyl-dGTP + H2O = O(6)-methyl-dGMP + diphosphate + H(+)</text>
        <dbReference type="Rhea" id="RHEA:67600"/>
        <dbReference type="ChEBI" id="CHEBI:15377"/>
        <dbReference type="ChEBI" id="CHEBI:15378"/>
        <dbReference type="ChEBI" id="CHEBI:33019"/>
        <dbReference type="ChEBI" id="CHEBI:169974"/>
        <dbReference type="ChEBI" id="CHEBI:169975"/>
    </reaction>
    <physiologicalReaction direction="left-to-right" evidence="19">
        <dbReference type="Rhea" id="RHEA:67601"/>
    </physiologicalReaction>
</comment>
<evidence type="ECO:0000256" key="10">
    <source>
        <dbReference type="ARBA" id="ARBA00024596"/>
    </source>
</evidence>
<dbReference type="InterPro" id="IPR000086">
    <property type="entry name" value="NUDIX_hydrolase_dom"/>
</dbReference>
<reference evidence="23" key="1">
    <citation type="submission" date="2019-08" db="EMBL/GenBank/DDBJ databases">
        <authorList>
            <person name="Kucharzyk K."/>
            <person name="Murdoch R.W."/>
            <person name="Higgins S."/>
            <person name="Loffler F."/>
        </authorList>
    </citation>
    <scope>NUCLEOTIDE SEQUENCE</scope>
</reference>
<evidence type="ECO:0000259" key="22">
    <source>
        <dbReference type="PROSITE" id="PS51462"/>
    </source>
</evidence>
<evidence type="ECO:0000256" key="13">
    <source>
        <dbReference type="ARBA" id="ARBA00029673"/>
    </source>
</evidence>
<proteinExistence type="inferred from homology"/>
<dbReference type="PANTHER" id="PTHR43758">
    <property type="entry name" value="7,8-DIHYDRO-8-OXOGUANINE TRIPHOSPHATASE"/>
    <property type="match status" value="1"/>
</dbReference>
<comment type="cofactor">
    <cofactor evidence="1">
        <name>Mg(2+)</name>
        <dbReference type="ChEBI" id="CHEBI:18420"/>
    </cofactor>
</comment>
<evidence type="ECO:0000256" key="15">
    <source>
        <dbReference type="ARBA" id="ARBA00030682"/>
    </source>
</evidence>
<comment type="catalytic activity">
    <reaction evidence="20">
        <text>N(6)-methyl-dATP + H2O = N(6)-methyl-dAMP + diphosphate + H(+)</text>
        <dbReference type="Rhea" id="RHEA:67604"/>
        <dbReference type="ChEBI" id="CHEBI:15377"/>
        <dbReference type="ChEBI" id="CHEBI:15378"/>
        <dbReference type="ChEBI" id="CHEBI:33019"/>
        <dbReference type="ChEBI" id="CHEBI:169976"/>
        <dbReference type="ChEBI" id="CHEBI:172872"/>
    </reaction>
    <physiologicalReaction direction="left-to-right" evidence="20">
        <dbReference type="Rhea" id="RHEA:67605"/>
    </physiologicalReaction>
</comment>
<evidence type="ECO:0000256" key="19">
    <source>
        <dbReference type="ARBA" id="ARBA00048894"/>
    </source>
</evidence>
<dbReference type="PROSITE" id="PS51462">
    <property type="entry name" value="NUDIX"/>
    <property type="match status" value="1"/>
</dbReference>
<evidence type="ECO:0000256" key="17">
    <source>
        <dbReference type="ARBA" id="ARBA00032071"/>
    </source>
</evidence>
<evidence type="ECO:0000313" key="23">
    <source>
        <dbReference type="EMBL" id="MPL62376.1"/>
    </source>
</evidence>
<comment type="catalytic activity">
    <reaction evidence="8">
        <text>2-oxo-dATP + H2O = 2-oxo-dAMP + diphosphate + H(+)</text>
        <dbReference type="Rhea" id="RHEA:31583"/>
        <dbReference type="ChEBI" id="CHEBI:15377"/>
        <dbReference type="ChEBI" id="CHEBI:15378"/>
        <dbReference type="ChEBI" id="CHEBI:33019"/>
        <dbReference type="ChEBI" id="CHEBI:63212"/>
        <dbReference type="ChEBI" id="CHEBI:77897"/>
        <dbReference type="EC" id="3.6.1.56"/>
    </reaction>
    <physiologicalReaction direction="left-to-right" evidence="8">
        <dbReference type="Rhea" id="RHEA:31584"/>
    </physiologicalReaction>
</comment>
<dbReference type="InterPro" id="IPR015797">
    <property type="entry name" value="NUDIX_hydrolase-like_dom_sf"/>
</dbReference>
<dbReference type="GO" id="GO:0005737">
    <property type="term" value="C:cytoplasm"/>
    <property type="evidence" value="ECO:0007669"/>
    <property type="project" value="TreeGrafter"/>
</dbReference>
<comment type="similarity">
    <text evidence="2">Belongs to the Nudix hydrolase family.</text>
</comment>
<dbReference type="PROSITE" id="PS00893">
    <property type="entry name" value="NUDIX_BOX"/>
    <property type="match status" value="1"/>
</dbReference>
<dbReference type="PANTHER" id="PTHR43758:SF2">
    <property type="entry name" value="OXIDIZED PURINE NUCLEOSIDE TRIPHOSPHATE HYDROLASE"/>
    <property type="match status" value="1"/>
</dbReference>
<dbReference type="GO" id="GO:0046872">
    <property type="term" value="F:metal ion binding"/>
    <property type="evidence" value="ECO:0007669"/>
    <property type="project" value="UniProtKB-KW"/>
</dbReference>
<evidence type="ECO:0000256" key="9">
    <source>
        <dbReference type="ARBA" id="ARBA00024486"/>
    </source>
</evidence>
<dbReference type="EC" id="3.6.1.56" evidence="11"/>
<evidence type="ECO:0000256" key="20">
    <source>
        <dbReference type="ARBA" id="ARBA00049032"/>
    </source>
</evidence>
<keyword evidence="4" id="KW-0479">Metal-binding</keyword>
<evidence type="ECO:0000256" key="16">
    <source>
        <dbReference type="ARBA" id="ARBA00031927"/>
    </source>
</evidence>
<dbReference type="SUPFAM" id="SSF55811">
    <property type="entry name" value="Nudix"/>
    <property type="match status" value="1"/>
</dbReference>
<dbReference type="GO" id="GO:0008828">
    <property type="term" value="F:dATP diphosphatase activity"/>
    <property type="evidence" value="ECO:0007669"/>
    <property type="project" value="UniProtKB-EC"/>
</dbReference>
<dbReference type="Pfam" id="PF00293">
    <property type="entry name" value="NUDIX"/>
    <property type="match status" value="1"/>
</dbReference>
<dbReference type="PRINTS" id="PR01403">
    <property type="entry name" value="8OXTPHPHTASE"/>
</dbReference>
<dbReference type="Gene3D" id="3.90.79.10">
    <property type="entry name" value="Nucleoside Triphosphate Pyrophosphohydrolase"/>
    <property type="match status" value="1"/>
</dbReference>
<comment type="catalytic activity">
    <reaction evidence="10">
        <text>2-oxo-ATP + H2O = 2-oxo-AMP + diphosphate + H(+)</text>
        <dbReference type="Rhea" id="RHEA:67392"/>
        <dbReference type="ChEBI" id="CHEBI:15377"/>
        <dbReference type="ChEBI" id="CHEBI:15378"/>
        <dbReference type="ChEBI" id="CHEBI:33019"/>
        <dbReference type="ChEBI" id="CHEBI:71395"/>
        <dbReference type="ChEBI" id="CHEBI:172878"/>
    </reaction>
    <physiologicalReaction direction="left-to-right" evidence="10">
        <dbReference type="Rhea" id="RHEA:67393"/>
    </physiologicalReaction>
</comment>
<dbReference type="EMBL" id="VSSQ01000017">
    <property type="protein sequence ID" value="MPL62376.1"/>
    <property type="molecule type" value="Genomic_DNA"/>
</dbReference>
<keyword evidence="5" id="KW-0378">Hydrolase</keyword>
<dbReference type="InterPro" id="IPR003563">
    <property type="entry name" value="8ODP"/>
</dbReference>
<gene>
    <name evidence="23" type="ORF">SDC9_07996</name>
</gene>
<keyword evidence="6" id="KW-0460">Magnesium</keyword>
<dbReference type="CDD" id="cd03427">
    <property type="entry name" value="NUDIX_MTH1_Nudt1"/>
    <property type="match status" value="1"/>
</dbReference>
<evidence type="ECO:0000256" key="4">
    <source>
        <dbReference type="ARBA" id="ARBA00022723"/>
    </source>
</evidence>
<comment type="catalytic activity">
    <reaction evidence="18">
        <text>N(6)-methyl-ATP + H2O = N(6)-methyl-AMP + diphosphate + H(+)</text>
        <dbReference type="Rhea" id="RHEA:67608"/>
        <dbReference type="ChEBI" id="CHEBI:15377"/>
        <dbReference type="ChEBI" id="CHEBI:15378"/>
        <dbReference type="ChEBI" id="CHEBI:33019"/>
        <dbReference type="ChEBI" id="CHEBI:144842"/>
        <dbReference type="ChEBI" id="CHEBI:172873"/>
    </reaction>
    <physiologicalReaction direction="left-to-right" evidence="18">
        <dbReference type="Rhea" id="RHEA:67609"/>
    </physiologicalReaction>
</comment>
<protein>
    <recommendedName>
        <fullName evidence="12">Oxidized purine nucleoside triphosphate hydrolase</fullName>
        <ecNumber evidence="11">3.6.1.56</ecNumber>
    </recommendedName>
    <alternativeName>
        <fullName evidence="16">2-hydroxy-dATP diphosphatase</fullName>
    </alternativeName>
    <alternativeName>
        <fullName evidence="15">7,8-dihydro-8-oxoguanine triphosphatase</fullName>
    </alternativeName>
    <alternativeName>
        <fullName evidence="14">8-oxo-dGTPase</fullName>
    </alternativeName>
    <alternativeName>
        <fullName evidence="17">Methylated purine nucleoside triphosphate hydrolase</fullName>
    </alternativeName>
    <alternativeName>
        <fullName evidence="13">Nucleoside diphosphate-linked moiety X motif 1</fullName>
    </alternativeName>
</protein>
<accession>A0A644T609</accession>
<evidence type="ECO:0000256" key="14">
    <source>
        <dbReference type="ARBA" id="ARBA00030634"/>
    </source>
</evidence>
<feature type="domain" description="Nudix hydrolase" evidence="22">
    <location>
        <begin position="1"/>
        <end position="132"/>
    </location>
</feature>
<organism evidence="23">
    <name type="scientific">bioreactor metagenome</name>
    <dbReference type="NCBI Taxonomy" id="1076179"/>
    <lineage>
        <taxon>unclassified sequences</taxon>
        <taxon>metagenomes</taxon>
        <taxon>ecological metagenomes</taxon>
    </lineage>
</organism>
<dbReference type="AlphaFoldDB" id="A0A644T609"/>
<sequence>MKLATLLFLIEKKNNKINRICLSMKKRGFGVGRYNGVGGKVEKDETVEEACKREVLEEIGVEVLDMKKVAELEFIFSEKPDWNQKVFTFFCEEWKGHPEESEEMNPKWFLVGDIPFHNMWSDDIFWLPKVLENELVKARFVFDNNDTVQDQELKSVEHF</sequence>
<evidence type="ECO:0000256" key="6">
    <source>
        <dbReference type="ARBA" id="ARBA00022842"/>
    </source>
</evidence>
<evidence type="ECO:0000256" key="21">
    <source>
        <dbReference type="ARBA" id="ARBA00053094"/>
    </source>
</evidence>
<evidence type="ECO:0000256" key="18">
    <source>
        <dbReference type="ARBA" id="ARBA00048002"/>
    </source>
</evidence>
<evidence type="ECO:0000256" key="12">
    <source>
        <dbReference type="ARBA" id="ARBA00026218"/>
    </source>
</evidence>
<comment type="catalytic activity">
    <reaction evidence="9">
        <text>8-oxo-dGTP + H2O = 8-oxo-dGMP + diphosphate + H(+)</text>
        <dbReference type="Rhea" id="RHEA:31575"/>
        <dbReference type="ChEBI" id="CHEBI:15377"/>
        <dbReference type="ChEBI" id="CHEBI:15378"/>
        <dbReference type="ChEBI" id="CHEBI:33019"/>
        <dbReference type="ChEBI" id="CHEBI:63224"/>
        <dbReference type="ChEBI" id="CHEBI:77896"/>
    </reaction>
    <physiologicalReaction direction="left-to-right" evidence="9">
        <dbReference type="Rhea" id="RHEA:31576"/>
    </physiologicalReaction>
</comment>
<name>A0A644T609_9ZZZZ</name>
<dbReference type="GO" id="GO:0008413">
    <property type="term" value="F:8-oxo-7,8-dihydroguanosine triphosphate pyrophosphatase activity"/>
    <property type="evidence" value="ECO:0007669"/>
    <property type="project" value="InterPro"/>
</dbReference>
<evidence type="ECO:0000256" key="3">
    <source>
        <dbReference type="ARBA" id="ARBA00011245"/>
    </source>
</evidence>